<evidence type="ECO:0000313" key="8">
    <source>
        <dbReference type="EMBL" id="ARF14730.1"/>
    </source>
</evidence>
<evidence type="ECO:0000256" key="3">
    <source>
        <dbReference type="ARBA" id="ARBA00022692"/>
    </source>
</evidence>
<keyword evidence="4 7" id="KW-1133">Transmembrane helix</keyword>
<accession>A0ABM6JWR3</accession>
<keyword evidence="2" id="KW-1003">Cell membrane</keyword>
<keyword evidence="9" id="KW-1185">Reference proteome</keyword>
<evidence type="ECO:0000256" key="7">
    <source>
        <dbReference type="SAM" id="Phobius"/>
    </source>
</evidence>
<keyword evidence="5 7" id="KW-0472">Membrane</keyword>
<feature type="transmembrane region" description="Helical" evidence="7">
    <location>
        <begin position="12"/>
        <end position="30"/>
    </location>
</feature>
<evidence type="ECO:0000256" key="6">
    <source>
        <dbReference type="SAM" id="MobiDB-lite"/>
    </source>
</evidence>
<feature type="transmembrane region" description="Helical" evidence="7">
    <location>
        <begin position="77"/>
        <end position="99"/>
    </location>
</feature>
<evidence type="ECO:0000256" key="2">
    <source>
        <dbReference type="ARBA" id="ARBA00022475"/>
    </source>
</evidence>
<reference evidence="8 9" key="1">
    <citation type="submission" date="2016-04" db="EMBL/GenBank/DDBJ databases">
        <title>Comparative Genomics and Epigenetics of Sporosarcina ureae.</title>
        <authorList>
            <person name="Oliver A.S."/>
            <person name="Cooper K.K."/>
        </authorList>
    </citation>
    <scope>NUCLEOTIDE SEQUENCE [LARGE SCALE GENOMIC DNA]</scope>
    <source>
        <strain evidence="8 9">S204</strain>
    </source>
</reference>
<proteinExistence type="predicted"/>
<dbReference type="InterPro" id="IPR019108">
    <property type="entry name" value="Caa3_assmbl_CtaG-rel"/>
</dbReference>
<evidence type="ECO:0000313" key="9">
    <source>
        <dbReference type="Proteomes" id="UP000192486"/>
    </source>
</evidence>
<comment type="subcellular location">
    <subcellularLocation>
        <location evidence="1">Cell membrane</location>
        <topology evidence="1">Multi-pass membrane protein</topology>
    </subcellularLocation>
</comment>
<dbReference type="RefSeq" id="WP_051210492.1">
    <property type="nucleotide sequence ID" value="NZ_CP015108.1"/>
</dbReference>
<protein>
    <recommendedName>
        <fullName evidence="10">Cytochrome c oxidase assembly protein</fullName>
    </recommendedName>
</protein>
<sequence length="277" mass="30988">MPHDAYISATDWLFGTLALLAILLYGVGIFHSNRQKRLRKWPRRRIVLWVAGVLASVSTVVGPLAKLSHDQFTWHMFGHLLLGMLGPLLLALAAPMTLVLRTLPVRQARKVSRLLKSRLAGFSTHPIIASILNIGGLWLLYTTGLFAAMHHHLWLHILVHIHVFVAGYLFTISLLYIDPVSHRYSYRYRTAVFIVALAGHGILSKFLYAYPPAGVPIEEARAGAMLMYYGGDAVDLVIIILLFSNWYHSAKRQQTRVTSTPTDHVHANETTQNAPAS</sequence>
<dbReference type="Proteomes" id="UP000192486">
    <property type="component" value="Chromosome"/>
</dbReference>
<keyword evidence="3 7" id="KW-0812">Transmembrane</keyword>
<feature type="transmembrane region" description="Helical" evidence="7">
    <location>
        <begin position="188"/>
        <end position="208"/>
    </location>
</feature>
<evidence type="ECO:0008006" key="10">
    <source>
        <dbReference type="Google" id="ProtNLM"/>
    </source>
</evidence>
<dbReference type="EMBL" id="CP015108">
    <property type="protein sequence ID" value="ARF14730.1"/>
    <property type="molecule type" value="Genomic_DNA"/>
</dbReference>
<feature type="transmembrane region" description="Helical" evidence="7">
    <location>
        <begin position="46"/>
        <end position="65"/>
    </location>
</feature>
<dbReference type="Pfam" id="PF09678">
    <property type="entry name" value="Caa3_CtaG"/>
    <property type="match status" value="1"/>
</dbReference>
<evidence type="ECO:0000256" key="4">
    <source>
        <dbReference type="ARBA" id="ARBA00022989"/>
    </source>
</evidence>
<feature type="transmembrane region" description="Helical" evidence="7">
    <location>
        <begin position="228"/>
        <end position="247"/>
    </location>
</feature>
<evidence type="ECO:0000256" key="5">
    <source>
        <dbReference type="ARBA" id="ARBA00023136"/>
    </source>
</evidence>
<name>A0ABM6JWR3_SPOUR</name>
<organism evidence="8 9">
    <name type="scientific">Sporosarcina ureae</name>
    <dbReference type="NCBI Taxonomy" id="1571"/>
    <lineage>
        <taxon>Bacteria</taxon>
        <taxon>Bacillati</taxon>
        <taxon>Bacillota</taxon>
        <taxon>Bacilli</taxon>
        <taxon>Bacillales</taxon>
        <taxon>Caryophanaceae</taxon>
        <taxon>Sporosarcina</taxon>
    </lineage>
</organism>
<gene>
    <name evidence="8" type="ORF">SporoS204_11580</name>
</gene>
<evidence type="ECO:0000256" key="1">
    <source>
        <dbReference type="ARBA" id="ARBA00004651"/>
    </source>
</evidence>
<feature type="transmembrane region" description="Helical" evidence="7">
    <location>
        <begin position="119"/>
        <end position="141"/>
    </location>
</feature>
<feature type="transmembrane region" description="Helical" evidence="7">
    <location>
        <begin position="153"/>
        <end position="176"/>
    </location>
</feature>
<feature type="region of interest" description="Disordered" evidence="6">
    <location>
        <begin position="257"/>
        <end position="277"/>
    </location>
</feature>